<proteinExistence type="predicted"/>
<reference evidence="2 3" key="2">
    <citation type="submission" date="2024-08" db="EMBL/GenBank/DDBJ databases">
        <title>Phylogenomic analyses of a clade within the roseobacter group suggest taxonomic reassignments of species of the genera Aestuariivita, Citreicella, Loktanella, Nautella, Pelagibaca, Ruegeria, Thalassobius, Thiobacimonas and Tropicibacter, and the proposal o.</title>
        <authorList>
            <person name="Jeon C.O."/>
        </authorList>
    </citation>
    <scope>NUCLEOTIDE SEQUENCE [LARGE SCALE GENOMIC DNA]</scope>
    <source>
        <strain evidence="2 3">SS1-5</strain>
    </source>
</reference>
<keyword evidence="1" id="KW-0472">Membrane</keyword>
<dbReference type="KEGG" id="yrh:AABB31_04780"/>
<accession>A0AAN0MAR7</accession>
<feature type="transmembrane region" description="Helical" evidence="1">
    <location>
        <begin position="47"/>
        <end position="74"/>
    </location>
</feature>
<reference evidence="3" key="1">
    <citation type="submission" date="2024-04" db="EMBL/GenBank/DDBJ databases">
        <title>Phylogenomic analyses of a clade within the roseobacter group suggest taxonomic reassignments of species of the genera Aestuariivita, Citreicella, Loktanella, Nautella, Pelagibaca, Ruegeria, Thalassobius, Thiobacimonas and Tropicibacter, and the proposal o.</title>
        <authorList>
            <person name="Jeon C.O."/>
        </authorList>
    </citation>
    <scope>NUCLEOTIDE SEQUENCE [LARGE SCALE GENOMIC DNA]</scope>
    <source>
        <strain evidence="3">SS1-5</strain>
    </source>
</reference>
<keyword evidence="1" id="KW-0812">Transmembrane</keyword>
<organism evidence="2 3">
    <name type="scientific">Yoonia rhodophyticola</name>
    <dbReference type="NCBI Taxonomy" id="3137370"/>
    <lineage>
        <taxon>Bacteria</taxon>
        <taxon>Pseudomonadati</taxon>
        <taxon>Pseudomonadota</taxon>
        <taxon>Alphaproteobacteria</taxon>
        <taxon>Rhodobacterales</taxon>
        <taxon>Paracoccaceae</taxon>
        <taxon>Yoonia</taxon>
    </lineage>
</organism>
<dbReference type="RefSeq" id="WP_342077534.1">
    <property type="nucleotide sequence ID" value="NZ_CP151767.2"/>
</dbReference>
<dbReference type="AlphaFoldDB" id="A0AAN0MAR7"/>
<keyword evidence="3" id="KW-1185">Reference proteome</keyword>
<dbReference type="Proteomes" id="UP001470809">
    <property type="component" value="Chromosome"/>
</dbReference>
<feature type="transmembrane region" description="Helical" evidence="1">
    <location>
        <begin position="12"/>
        <end position="35"/>
    </location>
</feature>
<dbReference type="EMBL" id="CP151767">
    <property type="protein sequence ID" value="WZU68241.1"/>
    <property type="molecule type" value="Genomic_DNA"/>
</dbReference>
<evidence type="ECO:0000313" key="3">
    <source>
        <dbReference type="Proteomes" id="UP001470809"/>
    </source>
</evidence>
<keyword evidence="1" id="KW-1133">Transmembrane helix</keyword>
<sequence>MNQPLTIERRAIARALPWLIGFLVITAATYTILIAGEFGFGIKRLRMISAVIALIFAALIFNSTLGLLDIVRYADIHWAEQKRRKNSPYERC</sequence>
<protein>
    <submittedName>
        <fullName evidence="2">Uncharacterized protein</fullName>
    </submittedName>
</protein>
<evidence type="ECO:0000256" key="1">
    <source>
        <dbReference type="SAM" id="Phobius"/>
    </source>
</evidence>
<gene>
    <name evidence="2" type="ORF">AABB31_04780</name>
</gene>
<evidence type="ECO:0000313" key="2">
    <source>
        <dbReference type="EMBL" id="WZU68241.1"/>
    </source>
</evidence>
<name>A0AAN0MAR7_9RHOB</name>